<keyword evidence="4" id="KW-0862">Zinc</keyword>
<evidence type="ECO:0000256" key="3">
    <source>
        <dbReference type="ARBA" id="ARBA00022771"/>
    </source>
</evidence>
<dbReference type="EMBL" id="DS649490">
    <property type="protein sequence ID" value="EEC02429.1"/>
    <property type="molecule type" value="Genomic_DNA"/>
</dbReference>
<dbReference type="Proteomes" id="UP000001555">
    <property type="component" value="Unassembled WGS sequence"/>
</dbReference>
<dbReference type="GO" id="GO:0008270">
    <property type="term" value="F:zinc ion binding"/>
    <property type="evidence" value="ECO:0007669"/>
    <property type="project" value="UniProtKB-KW"/>
</dbReference>
<dbReference type="EMBL" id="ABJB010973080">
    <property type="status" value="NOT_ANNOTATED_CDS"/>
    <property type="molecule type" value="Genomic_DNA"/>
</dbReference>
<protein>
    <recommendedName>
        <fullName evidence="5">C2H2-type domain-containing protein</fullName>
    </recommendedName>
</protein>
<dbReference type="VEuPathDB" id="VectorBase:ISCI001544"/>
<keyword evidence="3" id="KW-0863">Zinc-finger</keyword>
<dbReference type="VEuPathDB" id="VectorBase:ISCP_026841"/>
<feature type="domain" description="C2H2-type" evidence="5">
    <location>
        <begin position="91"/>
        <end position="114"/>
    </location>
</feature>
<dbReference type="InParanoid" id="B7P757"/>
<dbReference type="HOGENOM" id="CLU_1074734_0_0_1"/>
<dbReference type="OrthoDB" id="4737882at2759"/>
<organism>
    <name type="scientific">Ixodes scapularis</name>
    <name type="common">Black-legged tick</name>
    <name type="synonym">Deer tick</name>
    <dbReference type="NCBI Taxonomy" id="6945"/>
    <lineage>
        <taxon>Eukaryota</taxon>
        <taxon>Metazoa</taxon>
        <taxon>Ecdysozoa</taxon>
        <taxon>Arthropoda</taxon>
        <taxon>Chelicerata</taxon>
        <taxon>Arachnida</taxon>
        <taxon>Acari</taxon>
        <taxon>Parasitiformes</taxon>
        <taxon>Ixodida</taxon>
        <taxon>Ixodoidea</taxon>
        <taxon>Ixodidae</taxon>
        <taxon>Ixodinae</taxon>
        <taxon>Ixodes</taxon>
    </lineage>
</organism>
<evidence type="ECO:0000259" key="5">
    <source>
        <dbReference type="SMART" id="SM00355"/>
    </source>
</evidence>
<feature type="domain" description="C2H2-type" evidence="5">
    <location>
        <begin position="198"/>
        <end position="222"/>
    </location>
</feature>
<keyword evidence="1" id="KW-0479">Metal-binding</keyword>
<gene>
    <name evidence="6" type="ORF">IscW_ISCW001544</name>
</gene>
<feature type="domain" description="C2H2-type" evidence="5">
    <location>
        <begin position="227"/>
        <end position="247"/>
    </location>
</feature>
<evidence type="ECO:0000256" key="2">
    <source>
        <dbReference type="ARBA" id="ARBA00022737"/>
    </source>
</evidence>
<dbReference type="PaxDb" id="6945-B7P757"/>
<dbReference type="PANTHER" id="PTHR24403:SF105">
    <property type="entry name" value="ZINC FINGER PROTEIN 2-LIKE ISOFORM X1"/>
    <property type="match status" value="1"/>
</dbReference>
<evidence type="ECO:0000313" key="8">
    <source>
        <dbReference type="Proteomes" id="UP000001555"/>
    </source>
</evidence>
<dbReference type="InterPro" id="IPR050688">
    <property type="entry name" value="Zinc_finger/UBP_domain"/>
</dbReference>
<evidence type="ECO:0000313" key="6">
    <source>
        <dbReference type="EMBL" id="EEC02429.1"/>
    </source>
</evidence>
<keyword evidence="2" id="KW-0677">Repeat</keyword>
<dbReference type="AlphaFoldDB" id="B7P757"/>
<dbReference type="EMBL" id="ABJB010082615">
    <property type="status" value="NOT_ANNOTATED_CDS"/>
    <property type="molecule type" value="Genomic_DNA"/>
</dbReference>
<sequence>MATPKVLLLPPTGQYKTLCALHILMQPKNLVHFFKCMDSSCSFTSDDDDLFLVHLSAHREQALLCVYCGLVATSGPRLIKHMVTAHGSRKAQCSLCLYRACSETHLALHTAIAHEGSVLPWYLCKNIAPPVVQPLSLGDYLGAGSARRRCGAKMSSLDIVQSLQTKQLMLDLLTTSKLPKTLAAFSRQLEPVKIIHFFKCMESLCDYSTDDSDLFLAHLAVHPERTFSCSYCSKLIVSESSLVKHMHCQGQQQIFEETC</sequence>
<name>B7P757_IXOSC</name>
<dbReference type="SMART" id="SM00355">
    <property type="entry name" value="ZnF_C2H2"/>
    <property type="match status" value="5"/>
</dbReference>
<accession>B7P757</accession>
<dbReference type="EMBL" id="ABJB010824091">
    <property type="status" value="NOT_ANNOTATED_CDS"/>
    <property type="molecule type" value="Genomic_DNA"/>
</dbReference>
<feature type="domain" description="C2H2-type" evidence="5">
    <location>
        <begin position="34"/>
        <end position="58"/>
    </location>
</feature>
<dbReference type="InterPro" id="IPR013087">
    <property type="entry name" value="Znf_C2H2_type"/>
</dbReference>
<evidence type="ECO:0000256" key="1">
    <source>
        <dbReference type="ARBA" id="ARBA00022723"/>
    </source>
</evidence>
<proteinExistence type="predicted"/>
<dbReference type="Gene3D" id="3.30.160.60">
    <property type="entry name" value="Classic Zinc Finger"/>
    <property type="match status" value="2"/>
</dbReference>
<dbReference type="EnsemblMetazoa" id="ISCW001544-RA">
    <property type="protein sequence ID" value="ISCW001544-PA"/>
    <property type="gene ID" value="ISCW001544"/>
</dbReference>
<keyword evidence="8" id="KW-1185">Reference proteome</keyword>
<evidence type="ECO:0000256" key="4">
    <source>
        <dbReference type="ARBA" id="ARBA00022833"/>
    </source>
</evidence>
<evidence type="ECO:0000313" key="7">
    <source>
        <dbReference type="EnsemblMetazoa" id="ISCW001544-PA"/>
    </source>
</evidence>
<feature type="domain" description="C2H2-type" evidence="5">
    <location>
        <begin position="63"/>
        <end position="86"/>
    </location>
</feature>
<dbReference type="VEuPathDB" id="VectorBase:ISCP_014031"/>
<dbReference type="EMBL" id="ABJB010115718">
    <property type="status" value="NOT_ANNOTATED_CDS"/>
    <property type="molecule type" value="Genomic_DNA"/>
</dbReference>
<dbReference type="VEuPathDB" id="VectorBase:ISCW001544"/>
<reference evidence="7" key="2">
    <citation type="submission" date="2020-05" db="UniProtKB">
        <authorList>
            <consortium name="EnsemblMetazoa"/>
        </authorList>
    </citation>
    <scope>IDENTIFICATION</scope>
    <source>
        <strain evidence="7">wikel</strain>
    </source>
</reference>
<reference evidence="6 8" key="1">
    <citation type="submission" date="2008-03" db="EMBL/GenBank/DDBJ databases">
        <title>Annotation of Ixodes scapularis.</title>
        <authorList>
            <consortium name="Ixodes scapularis Genome Project Consortium"/>
            <person name="Caler E."/>
            <person name="Hannick L.I."/>
            <person name="Bidwell S."/>
            <person name="Joardar V."/>
            <person name="Thiagarajan M."/>
            <person name="Amedeo P."/>
            <person name="Galinsky K.J."/>
            <person name="Schobel S."/>
            <person name="Inman J."/>
            <person name="Hostetler J."/>
            <person name="Miller J."/>
            <person name="Hammond M."/>
            <person name="Megy K."/>
            <person name="Lawson D."/>
            <person name="Kodira C."/>
            <person name="Sutton G."/>
            <person name="Meyer J."/>
            <person name="Hill C.A."/>
            <person name="Birren B."/>
            <person name="Nene V."/>
            <person name="Collins F."/>
            <person name="Alarcon-Chaidez F."/>
            <person name="Wikel S."/>
            <person name="Strausberg R."/>
        </authorList>
    </citation>
    <scope>NUCLEOTIDE SEQUENCE [LARGE SCALE GENOMIC DNA]</scope>
    <source>
        <strain evidence="8">Wikel</strain>
        <strain evidence="6">Wikel colony</strain>
    </source>
</reference>
<dbReference type="PANTHER" id="PTHR24403">
    <property type="entry name" value="ZINC FINGER PROTEIN"/>
    <property type="match status" value="1"/>
</dbReference>